<feature type="transmembrane region" description="Helical" evidence="6">
    <location>
        <begin position="136"/>
        <end position="154"/>
    </location>
</feature>
<dbReference type="SUPFAM" id="SSF103481">
    <property type="entry name" value="Multidrug resistance efflux transporter EmrE"/>
    <property type="match status" value="2"/>
</dbReference>
<dbReference type="Pfam" id="PF00892">
    <property type="entry name" value="EamA"/>
    <property type="match status" value="2"/>
</dbReference>
<dbReference type="PANTHER" id="PTHR22911:SF6">
    <property type="entry name" value="SOLUTE CARRIER FAMILY 35 MEMBER G1"/>
    <property type="match status" value="1"/>
</dbReference>
<feature type="transmembrane region" description="Helical" evidence="6">
    <location>
        <begin position="201"/>
        <end position="221"/>
    </location>
</feature>
<evidence type="ECO:0000256" key="3">
    <source>
        <dbReference type="ARBA" id="ARBA00022692"/>
    </source>
</evidence>
<dbReference type="GO" id="GO:0016020">
    <property type="term" value="C:membrane"/>
    <property type="evidence" value="ECO:0007669"/>
    <property type="project" value="UniProtKB-SubCell"/>
</dbReference>
<feature type="transmembrane region" description="Helical" evidence="6">
    <location>
        <begin position="227"/>
        <end position="246"/>
    </location>
</feature>
<evidence type="ECO:0000256" key="6">
    <source>
        <dbReference type="SAM" id="Phobius"/>
    </source>
</evidence>
<dbReference type="EMBL" id="QJTF01000007">
    <property type="protein sequence ID" value="PYE88414.1"/>
    <property type="molecule type" value="Genomic_DNA"/>
</dbReference>
<reference evidence="8 9" key="1">
    <citation type="submission" date="2018-06" db="EMBL/GenBank/DDBJ databases">
        <title>Genomic Encyclopedia of Type Strains, Phase III (KMG-III): the genomes of soil and plant-associated and newly described type strains.</title>
        <authorList>
            <person name="Whitman W."/>
        </authorList>
    </citation>
    <scope>NUCLEOTIDE SEQUENCE [LARGE SCALE GENOMIC DNA]</scope>
    <source>
        <strain evidence="8 9">ORS 1419</strain>
    </source>
</reference>
<proteinExistence type="inferred from homology"/>
<dbReference type="PANTHER" id="PTHR22911">
    <property type="entry name" value="ACYL-MALONYL CONDENSING ENZYME-RELATED"/>
    <property type="match status" value="1"/>
</dbReference>
<feature type="transmembrane region" description="Helical" evidence="6">
    <location>
        <begin position="80"/>
        <end position="100"/>
    </location>
</feature>
<name>A0A318TBM4_9HYPH</name>
<dbReference type="InterPro" id="IPR037185">
    <property type="entry name" value="EmrE-like"/>
</dbReference>
<feature type="transmembrane region" description="Helical" evidence="6">
    <location>
        <begin position="51"/>
        <end position="68"/>
    </location>
</feature>
<evidence type="ECO:0000256" key="5">
    <source>
        <dbReference type="ARBA" id="ARBA00023136"/>
    </source>
</evidence>
<dbReference type="AlphaFoldDB" id="A0A318TBM4"/>
<feature type="transmembrane region" description="Helical" evidence="6">
    <location>
        <begin position="169"/>
        <end position="189"/>
    </location>
</feature>
<sequence>MNAPSRPEPVETRVEPKVMVGIGFKVASVCVFVAMSSLLKAADAIPLGQLVFFRSFFAIFPIVAYLAFTHQVKGVFRTNAGFSHVWRGLIGVTSMSFSFYALTKLPLPEAIALNYAGPLFVVVFSAILLHETVRVYRWSAVMVGLIGVLVILWPRMSVFSSGELGMDETLGAGAALAGAGCGAIAMLLVRRLVQTERTPTIVIYFSITSTVMALFSIPLGWVMPTPAQAAMLVGAGFAGGIAQIFLTQCYRYAEMSTIAPFEYTSMLLGLAIGYLIFGEVPTLQMIVGSTIVIGAGIFIIYREHRLVVAERNRRAQAAGRMS</sequence>
<dbReference type="InterPro" id="IPR000620">
    <property type="entry name" value="EamA_dom"/>
</dbReference>
<evidence type="ECO:0000256" key="2">
    <source>
        <dbReference type="ARBA" id="ARBA00009853"/>
    </source>
</evidence>
<feature type="transmembrane region" description="Helical" evidence="6">
    <location>
        <begin position="20"/>
        <end position="39"/>
    </location>
</feature>
<feature type="transmembrane region" description="Helical" evidence="6">
    <location>
        <begin position="112"/>
        <end position="129"/>
    </location>
</feature>
<protein>
    <submittedName>
        <fullName evidence="8">Drug/metabolite transporter (DMT)-like permease</fullName>
    </submittedName>
</protein>
<dbReference type="RefSeq" id="WP_425373535.1">
    <property type="nucleotide sequence ID" value="NZ_QJTF01000007.1"/>
</dbReference>
<dbReference type="Gene3D" id="1.10.3730.20">
    <property type="match status" value="1"/>
</dbReference>
<keyword evidence="4 6" id="KW-1133">Transmembrane helix</keyword>
<keyword evidence="9" id="KW-1185">Reference proteome</keyword>
<evidence type="ECO:0000313" key="8">
    <source>
        <dbReference type="EMBL" id="PYE88414.1"/>
    </source>
</evidence>
<evidence type="ECO:0000256" key="4">
    <source>
        <dbReference type="ARBA" id="ARBA00022989"/>
    </source>
</evidence>
<dbReference type="Proteomes" id="UP000247454">
    <property type="component" value="Unassembled WGS sequence"/>
</dbReference>
<keyword evidence="5 6" id="KW-0472">Membrane</keyword>
<comment type="similarity">
    <text evidence="2">Belongs to the drug/metabolite transporter (DMT) superfamily. 10 TMS drug/metabolite exporter (DME) (TC 2.A.7.3) family.</text>
</comment>
<accession>A0A318TBM4</accession>
<comment type="caution">
    <text evidence="8">The sequence shown here is derived from an EMBL/GenBank/DDBJ whole genome shotgun (WGS) entry which is preliminary data.</text>
</comment>
<evidence type="ECO:0000256" key="1">
    <source>
        <dbReference type="ARBA" id="ARBA00004141"/>
    </source>
</evidence>
<feature type="domain" description="EamA" evidence="7">
    <location>
        <begin position="31"/>
        <end position="152"/>
    </location>
</feature>
<gene>
    <name evidence="8" type="ORF">C7477_10756</name>
</gene>
<evidence type="ECO:0000313" key="9">
    <source>
        <dbReference type="Proteomes" id="UP000247454"/>
    </source>
</evidence>
<feature type="transmembrane region" description="Helical" evidence="6">
    <location>
        <begin position="258"/>
        <end position="277"/>
    </location>
</feature>
<organism evidence="8 9">
    <name type="scientific">Phyllobacterium leguminum</name>
    <dbReference type="NCBI Taxonomy" id="314237"/>
    <lineage>
        <taxon>Bacteria</taxon>
        <taxon>Pseudomonadati</taxon>
        <taxon>Pseudomonadota</taxon>
        <taxon>Alphaproteobacteria</taxon>
        <taxon>Hyphomicrobiales</taxon>
        <taxon>Phyllobacteriaceae</taxon>
        <taxon>Phyllobacterium</taxon>
    </lineage>
</organism>
<feature type="transmembrane region" description="Helical" evidence="6">
    <location>
        <begin position="283"/>
        <end position="301"/>
    </location>
</feature>
<feature type="domain" description="EamA" evidence="7">
    <location>
        <begin position="170"/>
        <end position="301"/>
    </location>
</feature>
<keyword evidence="3 6" id="KW-0812">Transmembrane</keyword>
<comment type="subcellular location">
    <subcellularLocation>
        <location evidence="1">Membrane</location>
        <topology evidence="1">Multi-pass membrane protein</topology>
    </subcellularLocation>
</comment>
<evidence type="ECO:0000259" key="7">
    <source>
        <dbReference type="Pfam" id="PF00892"/>
    </source>
</evidence>